<comment type="caution">
    <text evidence="7">The sequence shown here is derived from an EMBL/GenBank/DDBJ whole genome shotgun (WGS) entry which is preliminary data.</text>
</comment>
<dbReference type="InterPro" id="IPR016159">
    <property type="entry name" value="Cullin_repeat-like_dom_sf"/>
</dbReference>
<dbReference type="GO" id="GO:0006511">
    <property type="term" value="P:ubiquitin-dependent protein catabolic process"/>
    <property type="evidence" value="ECO:0007669"/>
    <property type="project" value="InterPro"/>
</dbReference>
<dbReference type="Gene3D" id="1.10.10.10">
    <property type="entry name" value="Winged helix-like DNA-binding domain superfamily/Winged helix DNA-binding domain"/>
    <property type="match status" value="1"/>
</dbReference>
<dbReference type="Pfam" id="PF10557">
    <property type="entry name" value="Cullin_Nedd8"/>
    <property type="match status" value="1"/>
</dbReference>
<organism evidence="7 8">
    <name type="scientific">Ramazzottius varieornatus</name>
    <name type="common">Water bear</name>
    <name type="synonym">Tardigrade</name>
    <dbReference type="NCBI Taxonomy" id="947166"/>
    <lineage>
        <taxon>Eukaryota</taxon>
        <taxon>Metazoa</taxon>
        <taxon>Ecdysozoa</taxon>
        <taxon>Tardigrada</taxon>
        <taxon>Eutardigrada</taxon>
        <taxon>Parachela</taxon>
        <taxon>Hypsibioidea</taxon>
        <taxon>Ramazzottiidae</taxon>
        <taxon>Ramazzottius</taxon>
    </lineage>
</organism>
<dbReference type="PROSITE" id="PS50069">
    <property type="entry name" value="CULLIN_2"/>
    <property type="match status" value="1"/>
</dbReference>
<dbReference type="SMART" id="SM00182">
    <property type="entry name" value="CULLIN"/>
    <property type="match status" value="1"/>
</dbReference>
<evidence type="ECO:0000313" key="7">
    <source>
        <dbReference type="EMBL" id="GAV07367.1"/>
    </source>
</evidence>
<dbReference type="GO" id="GO:0031625">
    <property type="term" value="F:ubiquitin protein ligase binding"/>
    <property type="evidence" value="ECO:0007669"/>
    <property type="project" value="InterPro"/>
</dbReference>
<dbReference type="SUPFAM" id="SSF46785">
    <property type="entry name" value="Winged helix' DNA-binding domain"/>
    <property type="match status" value="1"/>
</dbReference>
<dbReference type="Gene3D" id="3.30.230.130">
    <property type="entry name" value="Cullin, Chain C, Domain 2"/>
    <property type="match status" value="1"/>
</dbReference>
<dbReference type="InterPro" id="IPR019559">
    <property type="entry name" value="Cullin_neddylation_domain"/>
</dbReference>
<keyword evidence="8" id="KW-1185">Reference proteome</keyword>
<name>A0A1D1W1C6_RAMVA</name>
<evidence type="ECO:0000256" key="2">
    <source>
        <dbReference type="ARBA" id="ARBA00022499"/>
    </source>
</evidence>
<keyword evidence="3" id="KW-0832">Ubl conjugation</keyword>
<dbReference type="FunFam" id="1.20.1310.10:FF:000002">
    <property type="entry name" value="cullin-3 isoform X1"/>
    <property type="match status" value="1"/>
</dbReference>
<dbReference type="Proteomes" id="UP000186922">
    <property type="component" value="Unassembled WGS sequence"/>
</dbReference>
<dbReference type="SUPFAM" id="SSF75632">
    <property type="entry name" value="Cullin homology domain"/>
    <property type="match status" value="1"/>
</dbReference>
<dbReference type="PROSITE" id="PS01256">
    <property type="entry name" value="CULLIN_1"/>
    <property type="match status" value="1"/>
</dbReference>
<sequence>MAVVKMEVDQVAPAEDVHAQLEHPHDNDANPPFDQALEDRFQARWARIRETLQDILSKRKVSRAIWNERFSDVYDVTVNFPQTYVDRLYDSIRNVFAVHVSNVCSNLRGVAETERTRLEQLLHVYLQEWNNFRESLEFINKLSGHLNQAVVKPAKINDSEFPMIHLDIPLPDFSNDKIAVMELGCKMWSENVVTPLQTELTDTLLQLIARDREWNDHSSSTIIHDVVASLVVVDDFKGRPPLKTYKEVFETPYIEATGVHYRVEAVKAVNSCSCSVYVEKVIAKLKEEDERATRLCHSSSLEKVRAEIQARMVNDRLPFILSESRAVIEERRHKDLVNLYEVLKPSMEGIGTLRLHFTSFVEEKAREAVGNNYAIEPQDLVENLVRILARFDEMVTEVFSSDPMFKKAVEDAIRIVINQQSGAAPFFASAELIAKYCDNLLRRSLKNAAEVEEKLDGAIKIFKFLDDKDVFQRFYSRMMAKRLINKQFISAEVETSVVNKLRDACGCDYTGKLMRMLRDIHASTVMMDKFTEKCPMKPFRAKCELFINVLTSGVWPIPSFDVPMNLPASLQPVIESFNTFYSEEYSGRRLTWIFQLGSVDVKLNFMKRPVLATMNIQQLAICLAFLNTDTVSLFDMKDITGMPDEYLDTNSDCLVAAGILRRHQSTESGATQLSLNLDFAPKKPKIKILAPVTKEQPQQEREETERSTGDMRQVFLQAAVCRIMKSQHTMSYANLVNEVRSQTQDRFPATEAMVKKTIEVLLEKEYIRRSLTAQEVYEYIT</sequence>
<proteinExistence type="inferred from homology"/>
<dbReference type="InterPro" id="IPR016158">
    <property type="entry name" value="Cullin_homology"/>
</dbReference>
<dbReference type="PANTHER" id="PTHR11932">
    <property type="entry name" value="CULLIN"/>
    <property type="match status" value="1"/>
</dbReference>
<accession>A0A1D1W1C6</accession>
<evidence type="ECO:0000313" key="8">
    <source>
        <dbReference type="Proteomes" id="UP000186922"/>
    </source>
</evidence>
<feature type="domain" description="Cullin family profile" evidence="6">
    <location>
        <begin position="428"/>
        <end position="655"/>
    </location>
</feature>
<dbReference type="GO" id="GO:0031461">
    <property type="term" value="C:cullin-RING ubiquitin ligase complex"/>
    <property type="evidence" value="ECO:0007669"/>
    <property type="project" value="InterPro"/>
</dbReference>
<dbReference type="InterPro" id="IPR036317">
    <property type="entry name" value="Cullin_homology_sf"/>
</dbReference>
<dbReference type="SUPFAM" id="SSF74788">
    <property type="entry name" value="Cullin repeat-like"/>
    <property type="match status" value="1"/>
</dbReference>
<evidence type="ECO:0000256" key="1">
    <source>
        <dbReference type="ARBA" id="ARBA00006019"/>
    </source>
</evidence>
<dbReference type="InterPro" id="IPR059120">
    <property type="entry name" value="Cullin-like_AB"/>
</dbReference>
<dbReference type="EMBL" id="BDGG01000015">
    <property type="protein sequence ID" value="GAV07367.1"/>
    <property type="molecule type" value="Genomic_DNA"/>
</dbReference>
<dbReference type="Pfam" id="PF00888">
    <property type="entry name" value="Cullin"/>
    <property type="match status" value="1"/>
</dbReference>
<evidence type="ECO:0000256" key="3">
    <source>
        <dbReference type="ARBA" id="ARBA00022843"/>
    </source>
</evidence>
<dbReference type="Pfam" id="PF26557">
    <property type="entry name" value="Cullin_AB"/>
    <property type="match status" value="1"/>
</dbReference>
<dbReference type="Gene3D" id="1.20.1310.10">
    <property type="entry name" value="Cullin Repeats"/>
    <property type="match status" value="4"/>
</dbReference>
<keyword evidence="2" id="KW-1017">Isopeptide bond</keyword>
<protein>
    <recommendedName>
        <fullName evidence="6">Cullin family profile domain-containing protein</fullName>
    </recommendedName>
</protein>
<dbReference type="InterPro" id="IPR036388">
    <property type="entry name" value="WH-like_DNA-bd_sf"/>
</dbReference>
<evidence type="ECO:0000256" key="4">
    <source>
        <dbReference type="PROSITE-ProRule" id="PRU00330"/>
    </source>
</evidence>
<dbReference type="STRING" id="947166.A0A1D1W1C6"/>
<comment type="similarity">
    <text evidence="1 4 5">Belongs to the cullin family.</text>
</comment>
<dbReference type="InterPro" id="IPR001373">
    <property type="entry name" value="Cullin_N"/>
</dbReference>
<dbReference type="InterPro" id="IPR016157">
    <property type="entry name" value="Cullin_CS"/>
</dbReference>
<gene>
    <name evidence="7" type="primary">RvY_17206-1</name>
    <name evidence="7" type="synonym">RvY_17206.1</name>
    <name evidence="7" type="ORF">RvY_17206</name>
</gene>
<dbReference type="AlphaFoldDB" id="A0A1D1W1C6"/>
<evidence type="ECO:0000259" key="6">
    <source>
        <dbReference type="PROSITE" id="PS50069"/>
    </source>
</evidence>
<dbReference type="SMART" id="SM00884">
    <property type="entry name" value="Cullin_Nedd8"/>
    <property type="match status" value="1"/>
</dbReference>
<evidence type="ECO:0000256" key="5">
    <source>
        <dbReference type="RuleBase" id="RU003829"/>
    </source>
</evidence>
<dbReference type="InterPro" id="IPR036390">
    <property type="entry name" value="WH_DNA-bd_sf"/>
</dbReference>
<dbReference type="InterPro" id="IPR045093">
    <property type="entry name" value="Cullin"/>
</dbReference>
<reference evidence="7 8" key="1">
    <citation type="journal article" date="2016" name="Nat. Commun.">
        <title>Extremotolerant tardigrade genome and improved radiotolerance of human cultured cells by tardigrade-unique protein.</title>
        <authorList>
            <person name="Hashimoto T."/>
            <person name="Horikawa D.D."/>
            <person name="Saito Y."/>
            <person name="Kuwahara H."/>
            <person name="Kozuka-Hata H."/>
            <person name="Shin-I T."/>
            <person name="Minakuchi Y."/>
            <person name="Ohishi K."/>
            <person name="Motoyama A."/>
            <person name="Aizu T."/>
            <person name="Enomoto A."/>
            <person name="Kondo K."/>
            <person name="Tanaka S."/>
            <person name="Hara Y."/>
            <person name="Koshikawa S."/>
            <person name="Sagara H."/>
            <person name="Miura T."/>
            <person name="Yokobori S."/>
            <person name="Miyagawa K."/>
            <person name="Suzuki Y."/>
            <person name="Kubo T."/>
            <person name="Oyama M."/>
            <person name="Kohara Y."/>
            <person name="Fujiyama A."/>
            <person name="Arakawa K."/>
            <person name="Katayama T."/>
            <person name="Toyoda A."/>
            <person name="Kunieda T."/>
        </authorList>
    </citation>
    <scope>NUCLEOTIDE SEQUENCE [LARGE SCALE GENOMIC DNA]</scope>
    <source>
        <strain evidence="7 8">YOKOZUNA-1</strain>
    </source>
</reference>
<dbReference type="OrthoDB" id="27073at2759"/>